<comment type="subcellular location">
    <subcellularLocation>
        <location evidence="1">Membrane</location>
    </subcellularLocation>
    <subcellularLocation>
        <location evidence="2">Secreted</location>
    </subcellularLocation>
</comment>
<evidence type="ECO:0000256" key="6">
    <source>
        <dbReference type="ARBA" id="ARBA00022852"/>
    </source>
</evidence>
<dbReference type="STRING" id="137246.A0A401TCL2"/>
<name>A0A401TCL2_CHIPU</name>
<gene>
    <name evidence="11" type="ORF">chiPu_0024455</name>
</gene>
<keyword evidence="7" id="KW-0472">Membrane</keyword>
<keyword evidence="5" id="KW-0732">Signal</keyword>
<dbReference type="GO" id="GO:0001771">
    <property type="term" value="P:immunological synapse formation"/>
    <property type="evidence" value="ECO:0007669"/>
    <property type="project" value="TreeGrafter"/>
</dbReference>
<dbReference type="EMBL" id="BEZZ01039796">
    <property type="protein sequence ID" value="GCC40335.1"/>
    <property type="molecule type" value="Genomic_DNA"/>
</dbReference>
<comment type="similarity">
    <text evidence="3">Belongs to the complement C6/C7/C8/C9 family.</text>
</comment>
<evidence type="ECO:0000256" key="3">
    <source>
        <dbReference type="ARBA" id="ARBA00009214"/>
    </source>
</evidence>
<keyword evidence="6" id="KW-0204">Cytolysis</keyword>
<evidence type="ECO:0008006" key="13">
    <source>
        <dbReference type="Google" id="ProtNLM"/>
    </source>
</evidence>
<organism evidence="11 12">
    <name type="scientific">Chiloscyllium punctatum</name>
    <name type="common">Brownbanded bambooshark</name>
    <name type="synonym">Hemiscyllium punctatum</name>
    <dbReference type="NCBI Taxonomy" id="137246"/>
    <lineage>
        <taxon>Eukaryota</taxon>
        <taxon>Metazoa</taxon>
        <taxon>Chordata</taxon>
        <taxon>Craniata</taxon>
        <taxon>Vertebrata</taxon>
        <taxon>Chondrichthyes</taxon>
        <taxon>Elasmobranchii</taxon>
        <taxon>Galeomorphii</taxon>
        <taxon>Galeoidea</taxon>
        <taxon>Orectolobiformes</taxon>
        <taxon>Hemiscylliidae</taxon>
        <taxon>Chiloscyllium</taxon>
    </lineage>
</organism>
<dbReference type="InterPro" id="IPR020863">
    <property type="entry name" value="MACPF_CS"/>
</dbReference>
<dbReference type="InterPro" id="IPR000008">
    <property type="entry name" value="C2_dom"/>
</dbReference>
<dbReference type="GO" id="GO:0005576">
    <property type="term" value="C:extracellular region"/>
    <property type="evidence" value="ECO:0007669"/>
    <property type="project" value="UniProtKB-SubCell"/>
</dbReference>
<dbReference type="SUPFAM" id="SSF49562">
    <property type="entry name" value="C2 domain (Calcium/lipid-binding domain, CaLB)"/>
    <property type="match status" value="1"/>
</dbReference>
<dbReference type="InterPro" id="IPR052784">
    <property type="entry name" value="Perforin-1_pore-forming"/>
</dbReference>
<dbReference type="GO" id="GO:0016020">
    <property type="term" value="C:membrane"/>
    <property type="evidence" value="ECO:0007669"/>
    <property type="project" value="UniProtKB-SubCell"/>
</dbReference>
<dbReference type="PANTHER" id="PTHR46096">
    <property type="entry name" value="PERFORIN-1"/>
    <property type="match status" value="1"/>
</dbReference>
<keyword evidence="4" id="KW-0964">Secreted</keyword>
<feature type="domain" description="MACPF" evidence="10">
    <location>
        <begin position="1"/>
        <end position="312"/>
    </location>
</feature>
<feature type="non-terminal residue" evidence="11">
    <location>
        <position position="1"/>
    </location>
</feature>
<evidence type="ECO:0000256" key="1">
    <source>
        <dbReference type="ARBA" id="ARBA00004370"/>
    </source>
</evidence>
<evidence type="ECO:0000256" key="5">
    <source>
        <dbReference type="ARBA" id="ARBA00022729"/>
    </source>
</evidence>
<dbReference type="PANTHER" id="PTHR46096:SF3">
    <property type="entry name" value="PERFORIN-1"/>
    <property type="match status" value="1"/>
</dbReference>
<dbReference type="GO" id="GO:0022829">
    <property type="term" value="F:wide pore channel activity"/>
    <property type="evidence" value="ECO:0007669"/>
    <property type="project" value="TreeGrafter"/>
</dbReference>
<evidence type="ECO:0000256" key="4">
    <source>
        <dbReference type="ARBA" id="ARBA00022525"/>
    </source>
</evidence>
<reference evidence="11 12" key="1">
    <citation type="journal article" date="2018" name="Nat. Ecol. Evol.">
        <title>Shark genomes provide insights into elasmobranch evolution and the origin of vertebrates.</title>
        <authorList>
            <person name="Hara Y"/>
            <person name="Yamaguchi K"/>
            <person name="Onimaru K"/>
            <person name="Kadota M"/>
            <person name="Koyanagi M"/>
            <person name="Keeley SD"/>
            <person name="Tatsumi K"/>
            <person name="Tanaka K"/>
            <person name="Motone F"/>
            <person name="Kageyama Y"/>
            <person name="Nozu R"/>
            <person name="Adachi N"/>
            <person name="Nishimura O"/>
            <person name="Nakagawa R"/>
            <person name="Tanegashima C"/>
            <person name="Kiyatake I"/>
            <person name="Matsumoto R"/>
            <person name="Murakumo K"/>
            <person name="Nishida K"/>
            <person name="Terakita A"/>
            <person name="Kuratani S"/>
            <person name="Sato K"/>
            <person name="Hyodo S Kuraku.S."/>
        </authorList>
    </citation>
    <scope>NUCLEOTIDE SEQUENCE [LARGE SCALE GENOMIC DNA]</scope>
</reference>
<evidence type="ECO:0000256" key="8">
    <source>
        <dbReference type="ARBA" id="ARBA00023157"/>
    </source>
</evidence>
<dbReference type="PROSITE" id="PS51412">
    <property type="entry name" value="MACPF_2"/>
    <property type="match status" value="1"/>
</dbReference>
<dbReference type="GO" id="GO:0051607">
    <property type="term" value="P:defense response to virus"/>
    <property type="evidence" value="ECO:0007669"/>
    <property type="project" value="TreeGrafter"/>
</dbReference>
<dbReference type="OMA" id="ASSHCHI"/>
<dbReference type="Gene3D" id="2.60.40.150">
    <property type="entry name" value="C2 domain"/>
    <property type="match status" value="1"/>
</dbReference>
<dbReference type="SMART" id="SM00239">
    <property type="entry name" value="C2"/>
    <property type="match status" value="1"/>
</dbReference>
<accession>A0A401TCL2</accession>
<feature type="domain" description="C2" evidence="9">
    <location>
        <begin position="336"/>
        <end position="453"/>
    </location>
</feature>
<dbReference type="GO" id="GO:0001913">
    <property type="term" value="P:T cell mediated cytotoxicity"/>
    <property type="evidence" value="ECO:0007669"/>
    <property type="project" value="TreeGrafter"/>
</dbReference>
<dbReference type="GO" id="GO:0031640">
    <property type="term" value="P:killing of cells of another organism"/>
    <property type="evidence" value="ECO:0007669"/>
    <property type="project" value="UniProtKB-KW"/>
</dbReference>
<dbReference type="AlphaFoldDB" id="A0A401TCL2"/>
<dbReference type="PROSITE" id="PS00279">
    <property type="entry name" value="MACPF_1"/>
    <property type="match status" value="1"/>
</dbReference>
<evidence type="ECO:0000259" key="9">
    <source>
        <dbReference type="PROSITE" id="PS50004"/>
    </source>
</evidence>
<evidence type="ECO:0000313" key="12">
    <source>
        <dbReference type="Proteomes" id="UP000287033"/>
    </source>
</evidence>
<proteinExistence type="inferred from homology"/>
<keyword evidence="12" id="KW-1185">Reference proteome</keyword>
<dbReference type="PROSITE" id="PS50004">
    <property type="entry name" value="C2"/>
    <property type="match status" value="1"/>
</dbReference>
<evidence type="ECO:0000256" key="7">
    <source>
        <dbReference type="ARBA" id="ARBA00023136"/>
    </source>
</evidence>
<protein>
    <recommendedName>
        <fullName evidence="13">Perforin-1-like</fullName>
    </recommendedName>
</protein>
<dbReference type="OrthoDB" id="1366754at2759"/>
<dbReference type="Pfam" id="PF01823">
    <property type="entry name" value="MACPF"/>
    <property type="match status" value="1"/>
</dbReference>
<dbReference type="SMART" id="SM00457">
    <property type="entry name" value="MACPF"/>
    <property type="match status" value="1"/>
</dbReference>
<sequence>VIDVNTWRTANGSCTLCDNELLEDVRQRLPVSLVDWHTLSSCRRSVSSRLYRSAAKLAESARSSITNNWHADLSVQTPKVGVNVVLAGSHSKMVEFGTSRSQGDHYSFASHQFQCLYYKYRVKERPLLSPDFQHSLSKLPVSSAGHNKHSYQKLVATYGTHYLKSVELGGRYKDVTAIRTCEAASEGYTTEEVKDCLSVEARVTVGLTTTISPGYKRCQEKARSMKHHDNFHQAFNDRETEVTGGRARQGADLLFSGDGTAFARWTDSLLASPGLVRYALAPLHHLLPAGDLRQRNLRRYISEYIMDNALSQKCGAGSQCPHGSYRDPRQPCSCLCREDSRVDRNCCSKMKGLGHLVVTVREGQDLWGDVFSGTDGYVVVKYGLAQARTRTVSNNNNPRWNTKLDLGQVKAESGQKLTIEVWDQDSIKSNDLLGKCQVRLTSGNHCEACYLKYGKVTYAYTFTCGLHLGGATCQDYTPGPGSVPFTTALGGANRTLLLNTHFPNTRSKSPFPVI</sequence>
<dbReference type="Pfam" id="PF00168">
    <property type="entry name" value="C2"/>
    <property type="match status" value="1"/>
</dbReference>
<comment type="caution">
    <text evidence="11">The sequence shown here is derived from an EMBL/GenBank/DDBJ whole genome shotgun (WGS) entry which is preliminary data.</text>
</comment>
<dbReference type="InterPro" id="IPR035892">
    <property type="entry name" value="C2_domain_sf"/>
</dbReference>
<evidence type="ECO:0000256" key="2">
    <source>
        <dbReference type="ARBA" id="ARBA00004613"/>
    </source>
</evidence>
<keyword evidence="8" id="KW-1015">Disulfide bond</keyword>
<evidence type="ECO:0000259" key="10">
    <source>
        <dbReference type="PROSITE" id="PS51412"/>
    </source>
</evidence>
<dbReference type="InterPro" id="IPR020864">
    <property type="entry name" value="MACPF"/>
</dbReference>
<dbReference type="Proteomes" id="UP000287033">
    <property type="component" value="Unassembled WGS sequence"/>
</dbReference>
<evidence type="ECO:0000313" key="11">
    <source>
        <dbReference type="EMBL" id="GCC40335.1"/>
    </source>
</evidence>